<dbReference type="Proteomes" id="UP000186817">
    <property type="component" value="Unassembled WGS sequence"/>
</dbReference>
<evidence type="ECO:0000313" key="2">
    <source>
        <dbReference type="Proteomes" id="UP000186817"/>
    </source>
</evidence>
<reference evidence="1 2" key="1">
    <citation type="submission" date="2016-02" db="EMBL/GenBank/DDBJ databases">
        <title>Genome analysis of coral dinoflagellate symbionts highlights evolutionary adaptations to a symbiotic lifestyle.</title>
        <authorList>
            <person name="Aranda M."/>
            <person name="Li Y."/>
            <person name="Liew Y.J."/>
            <person name="Baumgarten S."/>
            <person name="Simakov O."/>
            <person name="Wilson M."/>
            <person name="Piel J."/>
            <person name="Ashoor H."/>
            <person name="Bougouffa S."/>
            <person name="Bajic V.B."/>
            <person name="Ryu T."/>
            <person name="Ravasi T."/>
            <person name="Bayer T."/>
            <person name="Micklem G."/>
            <person name="Kim H."/>
            <person name="Bhak J."/>
            <person name="Lajeunesse T.C."/>
            <person name="Voolstra C.R."/>
        </authorList>
    </citation>
    <scope>NUCLEOTIDE SEQUENCE [LARGE SCALE GENOMIC DNA]</scope>
    <source>
        <strain evidence="1 2">CCMP2467</strain>
    </source>
</reference>
<organism evidence="1 2">
    <name type="scientific">Symbiodinium microadriaticum</name>
    <name type="common">Dinoflagellate</name>
    <name type="synonym">Zooxanthella microadriatica</name>
    <dbReference type="NCBI Taxonomy" id="2951"/>
    <lineage>
        <taxon>Eukaryota</taxon>
        <taxon>Sar</taxon>
        <taxon>Alveolata</taxon>
        <taxon>Dinophyceae</taxon>
        <taxon>Suessiales</taxon>
        <taxon>Symbiodiniaceae</taxon>
        <taxon>Symbiodinium</taxon>
    </lineage>
</organism>
<dbReference type="OrthoDB" id="443685at2759"/>
<sequence length="408" mass="46019">MLATLGRGATSVAELQKSAAAMVKESRGNCSAATKMMARAGTAGKHPGNIERDIMRHLGLPLQIHWISVPVLSAKDRKTPSELRLPYLMPHELVHFLHETQQVQITKESVDQFWAHAAEHTDWAAYHEGFGAMPLGGLQKRYPLMNIREFICKGPETLNPVLEVLTWSFSQLALGYHPRLDMHGNPYQGKYTAGSPIQGWFAQCGSQLAPKMVLLCSRFKRHSQATLTSGMLGFEGGAYPSLNLKAWNSRLFVVYFEIVLRELVDSGAGADEELLHKELKLASAATTAMCAFLHGMESSPRYLTDEQCRFMHDSMQAFLELYEVLIGTSNARGTARWKAVPKHHSAWHLVEEMDRTHYNVRFYHSFADEDYIGQWKSLVQSVPKDLLEYRCLTRYLLRLGTQSRIQGL</sequence>
<comment type="caution">
    <text evidence="1">The sequence shown here is derived from an EMBL/GenBank/DDBJ whole genome shotgun (WGS) entry which is preliminary data.</text>
</comment>
<name>A0A1Q9EJQ0_SYMMI</name>
<accession>A0A1Q9EJQ0</accession>
<dbReference type="EMBL" id="LSRX01000134">
    <property type="protein sequence ID" value="OLQ07659.1"/>
    <property type="molecule type" value="Genomic_DNA"/>
</dbReference>
<protein>
    <submittedName>
        <fullName evidence="1">Uncharacterized protein</fullName>
    </submittedName>
</protein>
<gene>
    <name evidence="1" type="ORF">AK812_SmicGene8914</name>
</gene>
<proteinExistence type="predicted"/>
<keyword evidence="2" id="KW-1185">Reference proteome</keyword>
<dbReference type="AlphaFoldDB" id="A0A1Q9EJQ0"/>
<evidence type="ECO:0000313" key="1">
    <source>
        <dbReference type="EMBL" id="OLQ07659.1"/>
    </source>
</evidence>